<dbReference type="OrthoDB" id="5549665at2759"/>
<keyword evidence="1" id="KW-0732">Signal</keyword>
<accession>A0A9W8HIN0</accession>
<comment type="caution">
    <text evidence="2">The sequence shown here is derived from an EMBL/GenBank/DDBJ whole genome shotgun (WGS) entry which is preliminary data.</text>
</comment>
<feature type="signal peptide" evidence="1">
    <location>
        <begin position="1"/>
        <end position="16"/>
    </location>
</feature>
<evidence type="ECO:0000313" key="2">
    <source>
        <dbReference type="EMBL" id="KAJ2786681.1"/>
    </source>
</evidence>
<proteinExistence type="predicted"/>
<evidence type="ECO:0000256" key="1">
    <source>
        <dbReference type="SAM" id="SignalP"/>
    </source>
</evidence>
<reference evidence="2" key="1">
    <citation type="submission" date="2022-07" db="EMBL/GenBank/DDBJ databases">
        <title>Phylogenomic reconstructions and comparative analyses of Kickxellomycotina fungi.</title>
        <authorList>
            <person name="Reynolds N.K."/>
            <person name="Stajich J.E."/>
            <person name="Barry K."/>
            <person name="Grigoriev I.V."/>
            <person name="Crous P."/>
            <person name="Smith M.E."/>
        </authorList>
    </citation>
    <scope>NUCLEOTIDE SEQUENCE</scope>
    <source>
        <strain evidence="2">BCRC 34489</strain>
    </source>
</reference>
<organism evidence="2 3">
    <name type="scientific">Coemansia interrupta</name>
    <dbReference type="NCBI Taxonomy" id="1126814"/>
    <lineage>
        <taxon>Eukaryota</taxon>
        <taxon>Fungi</taxon>
        <taxon>Fungi incertae sedis</taxon>
        <taxon>Zoopagomycota</taxon>
        <taxon>Kickxellomycotina</taxon>
        <taxon>Kickxellomycetes</taxon>
        <taxon>Kickxellales</taxon>
        <taxon>Kickxellaceae</taxon>
        <taxon>Coemansia</taxon>
    </lineage>
</organism>
<evidence type="ECO:0000313" key="3">
    <source>
        <dbReference type="Proteomes" id="UP001140172"/>
    </source>
</evidence>
<dbReference type="AlphaFoldDB" id="A0A9W8HIN0"/>
<keyword evidence="3" id="KW-1185">Reference proteome</keyword>
<dbReference type="Proteomes" id="UP001140172">
    <property type="component" value="Unassembled WGS sequence"/>
</dbReference>
<name>A0A9W8HIN0_9FUNG</name>
<feature type="chain" id="PRO_5040959089" evidence="1">
    <location>
        <begin position="17"/>
        <end position="189"/>
    </location>
</feature>
<sequence length="189" mass="19828">MKIVATLVSLIAVAAAATTTKTYNVPLEKDAGLIYTAMMCGDKACSESNLSGQRSYTAFLGNRDFRRILMGFKKPDSIDQTKIKSCMLMLPASTSSGSSPSYYNLIVRSLNSDFDPKTVTPQNAPGASDVIGQTTANDGTPPPSIDVTSACRNMNNGMIDLGIDATSGPATFPSKAGGSSAHLMIVTED</sequence>
<protein>
    <submittedName>
        <fullName evidence="2">Uncharacterized protein</fullName>
    </submittedName>
</protein>
<gene>
    <name evidence="2" type="ORF">GGI15_001309</name>
</gene>
<dbReference type="EMBL" id="JANBUM010000048">
    <property type="protein sequence ID" value="KAJ2786681.1"/>
    <property type="molecule type" value="Genomic_DNA"/>
</dbReference>